<dbReference type="PRINTS" id="PR00463">
    <property type="entry name" value="EP450I"/>
</dbReference>
<accession>A0ABM1M6A7</accession>
<dbReference type="InterPro" id="IPR002401">
    <property type="entry name" value="Cyt_P450_E_grp-I"/>
</dbReference>
<evidence type="ECO:0000256" key="2">
    <source>
        <dbReference type="ARBA" id="ARBA00004174"/>
    </source>
</evidence>
<dbReference type="CDD" id="cd11056">
    <property type="entry name" value="CYP6-like"/>
    <property type="match status" value="1"/>
</dbReference>
<dbReference type="PANTHER" id="PTHR24292">
    <property type="entry name" value="CYTOCHROME P450"/>
    <property type="match status" value="1"/>
</dbReference>
<evidence type="ECO:0000256" key="11">
    <source>
        <dbReference type="ARBA" id="ARBA00023033"/>
    </source>
</evidence>
<gene>
    <name evidence="15" type="primary">LOC108557903</name>
</gene>
<dbReference type="PANTHER" id="PTHR24292:SF54">
    <property type="entry name" value="CYP9F3-RELATED"/>
    <property type="match status" value="1"/>
</dbReference>
<evidence type="ECO:0000256" key="8">
    <source>
        <dbReference type="ARBA" id="ARBA00022848"/>
    </source>
</evidence>
<dbReference type="PRINTS" id="PR00385">
    <property type="entry name" value="P450"/>
</dbReference>
<dbReference type="PROSITE" id="PS00086">
    <property type="entry name" value="CYTOCHROME_P450"/>
    <property type="match status" value="2"/>
</dbReference>
<evidence type="ECO:0000256" key="5">
    <source>
        <dbReference type="ARBA" id="ARBA00022617"/>
    </source>
</evidence>
<keyword evidence="11" id="KW-0503">Monooxygenase</keyword>
<dbReference type="Proteomes" id="UP000695000">
    <property type="component" value="Unplaced"/>
</dbReference>
<evidence type="ECO:0000256" key="6">
    <source>
        <dbReference type="ARBA" id="ARBA00022723"/>
    </source>
</evidence>
<reference evidence="15" key="1">
    <citation type="submission" date="2025-08" db="UniProtKB">
        <authorList>
            <consortium name="RefSeq"/>
        </authorList>
    </citation>
    <scope>IDENTIFICATION</scope>
    <source>
        <tissue evidence="15">Whole Larva</tissue>
    </source>
</reference>
<evidence type="ECO:0000256" key="9">
    <source>
        <dbReference type="ARBA" id="ARBA00023002"/>
    </source>
</evidence>
<comment type="similarity">
    <text evidence="4">Belongs to the cytochrome P450 family.</text>
</comment>
<keyword evidence="13" id="KW-0732">Signal</keyword>
<dbReference type="InterPro" id="IPR050476">
    <property type="entry name" value="Insect_CytP450_Detox"/>
</dbReference>
<dbReference type="RefSeq" id="XP_017770107.1">
    <property type="nucleotide sequence ID" value="XM_017914618.1"/>
</dbReference>
<feature type="signal peptide" evidence="13">
    <location>
        <begin position="1"/>
        <end position="17"/>
    </location>
</feature>
<dbReference type="Gene3D" id="1.10.630.10">
    <property type="entry name" value="Cytochrome P450"/>
    <property type="match status" value="3"/>
</dbReference>
<dbReference type="InterPro" id="IPR017972">
    <property type="entry name" value="Cyt_P450_CS"/>
</dbReference>
<evidence type="ECO:0000313" key="14">
    <source>
        <dbReference type="Proteomes" id="UP000695000"/>
    </source>
</evidence>
<sequence>MLIILLLIIALLLVSWALVRQQLYWKYKNIVQGFPKPVFGDTIGTYLQLQSLTDMVKNIYFSYPKNRYVGFYQMSKPMLMIRDPELIKQLAIKDFEYFSNHINYVPGDSDLFWSNNLFALKGSKWSHMRNILTPAFTSMKIQNMFELIDKLSTQFINFYERKISEEQTIELKDAYTRYANDVLAISVFGVKCDSLVHPTNEFYMMSKDLTNIMSFSRLSKIFLHFLLPTLAKALKFIIIPEKVSAFFLQLISDILRVRKHEGILRHDMLNTLMKAREKDGISISDIEITSNFLIFFSAGIVNTTSLMCFASYELALNPEIQQRVKQEIETVHQKFGKLTYEAVMELKYLDMVLKETIRKWPPGFFLDRRCVKEYTIEPQFPDEVAVHLKPDDVICFPASGLHYDPKYFPNPTKFDPERFSDSNKYSIHPYTYLPFGVGPRSCIAYRFAMMTTKIMFFKLISTFEIVVSEKTCVPLKISKFDLMMTSADGFWLGLKRRYVGFYQMTNPMLMIRDPELIKQLAIKDFEHFSNHINYVPGDNKVSTQFVTFYERKISEKQFIKLKGAYTKYAIDVLAICVFGVKCDSLDYPTNEFYMMIKNVTKISFSGISKMFLHFLLPTLAKAVNFEIIPKKVSAFILRLVGDTLRLNEKKLVYKFPILKLPRISWYSFRPASRTPPVNPDIQERVRKEIEEVHRKFGKFTYESVMELKYFDMVLKETIRKWPPGFLLDRHCVKEYTIEPQFPDEVAVHLKPGDVICFPAAGLHNVPKYFPNPSKFNPERFSDSNKYSIHPCTYLPFGIGPRSCIAYRFAMMIVKIMFFKLLNKFEIVVSEKTSVPLKISKNNLLLTSTDGFWLGLKRRKI</sequence>
<evidence type="ECO:0000256" key="4">
    <source>
        <dbReference type="ARBA" id="ARBA00010617"/>
    </source>
</evidence>
<comment type="subcellular location">
    <subcellularLocation>
        <location evidence="3">Endoplasmic reticulum membrane</location>
        <topology evidence="3">Peripheral membrane protein</topology>
    </subcellularLocation>
    <subcellularLocation>
        <location evidence="2">Microsome membrane</location>
        <topology evidence="2">Peripheral membrane protein</topology>
    </subcellularLocation>
</comment>
<evidence type="ECO:0000256" key="12">
    <source>
        <dbReference type="ARBA" id="ARBA00023136"/>
    </source>
</evidence>
<proteinExistence type="inferred from homology"/>
<dbReference type="InterPro" id="IPR036396">
    <property type="entry name" value="Cyt_P450_sf"/>
</dbReference>
<evidence type="ECO:0000256" key="1">
    <source>
        <dbReference type="ARBA" id="ARBA00001971"/>
    </source>
</evidence>
<name>A0ABM1M6A7_NICVS</name>
<dbReference type="GeneID" id="108557903"/>
<dbReference type="InterPro" id="IPR001128">
    <property type="entry name" value="Cyt_P450"/>
</dbReference>
<dbReference type="Pfam" id="PF00067">
    <property type="entry name" value="p450"/>
    <property type="match status" value="2"/>
</dbReference>
<keyword evidence="10" id="KW-0408">Iron</keyword>
<evidence type="ECO:0000256" key="13">
    <source>
        <dbReference type="SAM" id="SignalP"/>
    </source>
</evidence>
<keyword evidence="6" id="KW-0479">Metal-binding</keyword>
<keyword evidence="5" id="KW-0349">Heme</keyword>
<keyword evidence="8" id="KW-0492">Microsome</keyword>
<evidence type="ECO:0000313" key="15">
    <source>
        <dbReference type="RefSeq" id="XP_017770107.1"/>
    </source>
</evidence>
<keyword evidence="14" id="KW-1185">Reference proteome</keyword>
<feature type="chain" id="PRO_5046017940" evidence="13">
    <location>
        <begin position="18"/>
        <end position="860"/>
    </location>
</feature>
<comment type="cofactor">
    <cofactor evidence="1">
        <name>heme</name>
        <dbReference type="ChEBI" id="CHEBI:30413"/>
    </cofactor>
</comment>
<dbReference type="SUPFAM" id="SSF48264">
    <property type="entry name" value="Cytochrome P450"/>
    <property type="match status" value="2"/>
</dbReference>
<keyword evidence="9" id="KW-0560">Oxidoreductase</keyword>
<keyword evidence="12" id="KW-0472">Membrane</keyword>
<organism evidence="14 15">
    <name type="scientific">Nicrophorus vespilloides</name>
    <name type="common">Boreal carrion beetle</name>
    <dbReference type="NCBI Taxonomy" id="110193"/>
    <lineage>
        <taxon>Eukaryota</taxon>
        <taxon>Metazoa</taxon>
        <taxon>Ecdysozoa</taxon>
        <taxon>Arthropoda</taxon>
        <taxon>Hexapoda</taxon>
        <taxon>Insecta</taxon>
        <taxon>Pterygota</taxon>
        <taxon>Neoptera</taxon>
        <taxon>Endopterygota</taxon>
        <taxon>Coleoptera</taxon>
        <taxon>Polyphaga</taxon>
        <taxon>Staphyliniformia</taxon>
        <taxon>Silphidae</taxon>
        <taxon>Nicrophorinae</taxon>
        <taxon>Nicrophorus</taxon>
    </lineage>
</organism>
<evidence type="ECO:0000256" key="7">
    <source>
        <dbReference type="ARBA" id="ARBA00022824"/>
    </source>
</evidence>
<evidence type="ECO:0000256" key="3">
    <source>
        <dbReference type="ARBA" id="ARBA00004406"/>
    </source>
</evidence>
<evidence type="ECO:0000256" key="10">
    <source>
        <dbReference type="ARBA" id="ARBA00023004"/>
    </source>
</evidence>
<keyword evidence="7" id="KW-0256">Endoplasmic reticulum</keyword>
<protein>
    <submittedName>
        <fullName evidence="15">Cytochrome P450 9e2-like</fullName>
    </submittedName>
</protein>